<feature type="region of interest" description="Disordered" evidence="2">
    <location>
        <begin position="293"/>
        <end position="322"/>
    </location>
</feature>
<organism evidence="3">
    <name type="scientific">Tetraselmis sp. GSL018</name>
    <dbReference type="NCBI Taxonomy" id="582737"/>
    <lineage>
        <taxon>Eukaryota</taxon>
        <taxon>Viridiplantae</taxon>
        <taxon>Chlorophyta</taxon>
        <taxon>core chlorophytes</taxon>
        <taxon>Chlorodendrophyceae</taxon>
        <taxon>Chlorodendrales</taxon>
        <taxon>Chlorodendraceae</taxon>
        <taxon>Tetraselmis</taxon>
    </lineage>
</organism>
<keyword evidence="1" id="KW-0175">Coiled coil</keyword>
<accession>A0A061S1R3</accession>
<reference evidence="3" key="1">
    <citation type="submission" date="2014-05" db="EMBL/GenBank/DDBJ databases">
        <title>The transcriptome of the halophilic microalga Tetraselmis sp. GSL018 isolated from the Great Salt Lake, Utah.</title>
        <authorList>
            <person name="Jinkerson R.E."/>
            <person name="D'Adamo S."/>
            <person name="Posewitz M.C."/>
        </authorList>
    </citation>
    <scope>NUCLEOTIDE SEQUENCE</scope>
    <source>
        <strain evidence="3">GSL018</strain>
    </source>
</reference>
<feature type="region of interest" description="Disordered" evidence="2">
    <location>
        <begin position="391"/>
        <end position="417"/>
    </location>
</feature>
<sequence>MSAVASGRQRQLLSEAQKVVGELKELPPNGTASNAQDPSLAKLAKLSRLVKRIRDDTASFADASMRSMWEQRSLWMHQELVQLTAERLTAVDPAEYWDKVVSLMYASAEQHLSVSKDKAALESRVDDLTEELEASKKRAAELEERIASHSCASTAEDAGALSQEVLELRTKLLVAQQELQRRASDSREIEHRTETWSNEREELRRRLQQLEDERARERQAGGRQSEVITTLMQESEGLKRHLEGALSRCAELEGHQRTLSVNLENHARVVEKLIELNAELMDSANTRAFGKDLHEGREGDCESPSKVDAAEPRSRPVAAEGSPSLGEAFKSFLVDDFEPPRQADANSLLAFPPETDGDGSGGATGRVAVKKLLGGWSGALSKAAAYVSGSDVAGEREGLPVSTSAPAWEAAPQGDVV</sequence>
<protein>
    <submittedName>
        <fullName evidence="3">Uncharacterized protein</fullName>
    </submittedName>
</protein>
<evidence type="ECO:0000256" key="1">
    <source>
        <dbReference type="SAM" id="Coils"/>
    </source>
</evidence>
<name>A0A061S1R3_9CHLO</name>
<evidence type="ECO:0000313" key="3">
    <source>
        <dbReference type="EMBL" id="JAC78143.1"/>
    </source>
</evidence>
<feature type="coiled-coil region" evidence="1">
    <location>
        <begin position="186"/>
        <end position="220"/>
    </location>
</feature>
<dbReference type="EMBL" id="GBEZ01007309">
    <property type="protein sequence ID" value="JAC78143.1"/>
    <property type="molecule type" value="Transcribed_RNA"/>
</dbReference>
<evidence type="ECO:0000256" key="2">
    <source>
        <dbReference type="SAM" id="MobiDB-lite"/>
    </source>
</evidence>
<proteinExistence type="predicted"/>
<dbReference type="AlphaFoldDB" id="A0A061S1R3"/>
<feature type="compositionally biased region" description="Basic and acidic residues" evidence="2">
    <location>
        <begin position="293"/>
        <end position="314"/>
    </location>
</feature>
<gene>
    <name evidence="3" type="ORF">TSPGSL018_15915</name>
</gene>
<feature type="coiled-coil region" evidence="1">
    <location>
        <begin position="118"/>
        <end position="152"/>
    </location>
</feature>